<evidence type="ECO:0000256" key="1">
    <source>
        <dbReference type="SAM" id="Phobius"/>
    </source>
</evidence>
<feature type="transmembrane region" description="Helical" evidence="1">
    <location>
        <begin position="113"/>
        <end position="132"/>
    </location>
</feature>
<evidence type="ECO:0000313" key="2">
    <source>
        <dbReference type="EMBL" id="QJW95345.1"/>
    </source>
</evidence>
<feature type="transmembrane region" description="Helical" evidence="1">
    <location>
        <begin position="56"/>
        <end position="73"/>
    </location>
</feature>
<evidence type="ECO:0000313" key="3">
    <source>
        <dbReference type="Proteomes" id="UP000503447"/>
    </source>
</evidence>
<sequence>MAGFRTHITVSSALGIVYGGAAVQPLGFTTEAAILAAGITAVGGMLPDLDSASGRPVREMFGLAAVVVPLMLVRRMMHAGMSEEGILSVLLFGYVFIRYFASTVFKRFTVHRGMYHSIPAMLIAGLCVYLAYHSPDRNIRLLLGCGVMLGFLSHLVLDEIYSVDWQGLKPKLKSSAGSAVKFVSPSLPATVFCYLLLGGLLYLAYRDLKDSGGDFGF</sequence>
<feature type="transmembrane region" description="Helical" evidence="1">
    <location>
        <begin position="187"/>
        <end position="205"/>
    </location>
</feature>
<dbReference type="RefSeq" id="WP_171471148.1">
    <property type="nucleotide sequence ID" value="NZ_CP053452.2"/>
</dbReference>
<keyword evidence="1" id="KW-0472">Membrane</keyword>
<accession>A0A6M5YN08</accession>
<dbReference type="EMBL" id="CP053452">
    <property type="protein sequence ID" value="QJW95345.1"/>
    <property type="molecule type" value="Genomic_DNA"/>
</dbReference>
<keyword evidence="1" id="KW-1133">Transmembrane helix</keyword>
<name>A0A6M5YN08_9BACT</name>
<keyword evidence="3" id="KW-1185">Reference proteome</keyword>
<organism evidence="2 3">
    <name type="scientific">Frigoriglobus tundricola</name>
    <dbReference type="NCBI Taxonomy" id="2774151"/>
    <lineage>
        <taxon>Bacteria</taxon>
        <taxon>Pseudomonadati</taxon>
        <taxon>Planctomycetota</taxon>
        <taxon>Planctomycetia</taxon>
        <taxon>Gemmatales</taxon>
        <taxon>Gemmataceae</taxon>
        <taxon>Frigoriglobus</taxon>
    </lineage>
</organism>
<evidence type="ECO:0008006" key="4">
    <source>
        <dbReference type="Google" id="ProtNLM"/>
    </source>
</evidence>
<feature type="transmembrane region" description="Helical" evidence="1">
    <location>
        <begin position="139"/>
        <end position="157"/>
    </location>
</feature>
<protein>
    <recommendedName>
        <fullName evidence="4">Metal-dependent hydrolase</fullName>
    </recommendedName>
</protein>
<keyword evidence="1" id="KW-0812">Transmembrane</keyword>
<dbReference type="AlphaFoldDB" id="A0A6M5YN08"/>
<feature type="transmembrane region" description="Helical" evidence="1">
    <location>
        <begin position="85"/>
        <end position="101"/>
    </location>
</feature>
<dbReference type="Pfam" id="PF04307">
    <property type="entry name" value="YdjM"/>
    <property type="match status" value="1"/>
</dbReference>
<dbReference type="KEGG" id="ftj:FTUN_2893"/>
<reference evidence="3" key="1">
    <citation type="submission" date="2020-05" db="EMBL/GenBank/DDBJ databases">
        <title>Frigoriglobus tundricola gen. nov., sp. nov., a psychrotolerant cellulolytic planctomycete of the family Gemmataceae with two divergent copies of 16S rRNA gene.</title>
        <authorList>
            <person name="Kulichevskaya I.S."/>
            <person name="Ivanova A.A."/>
            <person name="Naumoff D.G."/>
            <person name="Beletsky A.V."/>
            <person name="Rijpstra W.I.C."/>
            <person name="Sinninghe Damste J.S."/>
            <person name="Mardanov A.V."/>
            <person name="Ravin N.V."/>
            <person name="Dedysh S.N."/>
        </authorList>
    </citation>
    <scope>NUCLEOTIDE SEQUENCE [LARGE SCALE GENOMIC DNA]</scope>
    <source>
        <strain evidence="3">PL17</strain>
    </source>
</reference>
<gene>
    <name evidence="2" type="ORF">FTUN_2893</name>
</gene>
<dbReference type="InterPro" id="IPR007404">
    <property type="entry name" value="YdjM-like"/>
</dbReference>
<proteinExistence type="predicted"/>
<dbReference type="Proteomes" id="UP000503447">
    <property type="component" value="Chromosome"/>
</dbReference>